<gene>
    <name evidence="1" type="ORF">HO133_008515</name>
</gene>
<name>A0A8H6FGK5_9LECA</name>
<sequence>MPMAKPEKNPTRAIGVAVADVEVGDVVADADADADELELVVLGEEIEEEEVAVVEEVDAVIEDVARIHWSLWQL</sequence>
<dbReference type="GeneID" id="59336911"/>
<evidence type="ECO:0000313" key="2">
    <source>
        <dbReference type="Proteomes" id="UP000593566"/>
    </source>
</evidence>
<keyword evidence="2" id="KW-1185">Reference proteome</keyword>
<protein>
    <submittedName>
        <fullName evidence="1">Uncharacterized protein</fullName>
    </submittedName>
</protein>
<evidence type="ECO:0000313" key="1">
    <source>
        <dbReference type="EMBL" id="KAF6227074.1"/>
    </source>
</evidence>
<reference evidence="1 2" key="1">
    <citation type="journal article" date="2020" name="Genomics">
        <title>Complete, high-quality genomes from long-read metagenomic sequencing of two wolf lichen thalli reveals enigmatic genome architecture.</title>
        <authorList>
            <person name="McKenzie S.K."/>
            <person name="Walston R.F."/>
            <person name="Allen J.L."/>
        </authorList>
    </citation>
    <scope>NUCLEOTIDE SEQUENCE [LARGE SCALE GENOMIC DNA]</scope>
    <source>
        <strain evidence="1">WasteWater1</strain>
    </source>
</reference>
<dbReference type="Proteomes" id="UP000593566">
    <property type="component" value="Unassembled WGS sequence"/>
</dbReference>
<accession>A0A8H6FGK5</accession>
<dbReference type="EMBL" id="JACCJB010000005">
    <property type="protein sequence ID" value="KAF6227074.1"/>
    <property type="molecule type" value="Genomic_DNA"/>
</dbReference>
<dbReference type="AlphaFoldDB" id="A0A8H6FGK5"/>
<comment type="caution">
    <text evidence="1">The sequence shown here is derived from an EMBL/GenBank/DDBJ whole genome shotgun (WGS) entry which is preliminary data.</text>
</comment>
<organism evidence="1 2">
    <name type="scientific">Letharia lupina</name>
    <dbReference type="NCBI Taxonomy" id="560253"/>
    <lineage>
        <taxon>Eukaryota</taxon>
        <taxon>Fungi</taxon>
        <taxon>Dikarya</taxon>
        <taxon>Ascomycota</taxon>
        <taxon>Pezizomycotina</taxon>
        <taxon>Lecanoromycetes</taxon>
        <taxon>OSLEUM clade</taxon>
        <taxon>Lecanoromycetidae</taxon>
        <taxon>Lecanorales</taxon>
        <taxon>Lecanorineae</taxon>
        <taxon>Parmeliaceae</taxon>
        <taxon>Letharia</taxon>
    </lineage>
</organism>
<dbReference type="RefSeq" id="XP_037155382.1">
    <property type="nucleotide sequence ID" value="XM_037299381.1"/>
</dbReference>
<proteinExistence type="predicted"/>